<proteinExistence type="predicted"/>
<protein>
    <submittedName>
        <fullName evidence="1">WD40 repeat-like protein</fullName>
    </submittedName>
</protein>
<accession>A0ACB8RJ75</accession>
<name>A0ACB8RJ75_9AGAM</name>
<keyword evidence="2" id="KW-1185">Reference proteome</keyword>
<sequence length="571" mass="63292">MPPQKFEFDRYTSLARARTTLLDSQYERGFTYFRRLTAHTSCVNALAFSSGEGRWLASAGDDRSTCIWDLHQENVTEPSSSFFGHRANVFTLAFSASNRYLFSGGADDAVYQYDFMRESTRRSGPLRVYARHVSDIRAVSCHPSQDEVFMSASQDGSIMLHDGRASRAQCTLQQTYEFSGVQYHPTLENLFLTSDSMGHVYLRDVRMAFGPLHERANSGVVQQYVTNLTRRSDGRCARPDVGSVTFDSEGKKLAVSFLHYLPTIYALSDPYPLATCSGRNFPGGNPPPPGVRTYSNSATIKHGSFGGPGRDGDGYFSSGSDDFRGYLWKIPPLEELKRMRETVSADEWVVGEVESKAVGFASGSSDDRHVPVELPTPLFHLKGHKSIVNTTLIHPVYPLIVTSGIERHVFMHSPTPTTPFSCELERTPADVRALPGRSREGISRILRVLVGDDDRELEESREHPLGEDGLSISFFDEILRQEGEGDVFHSRGAMGNDSSDDESDEEIGNEENDDPAAEAIMADISDEPERYSGGRNASMDWDIDFQVELEVVDDNSSPAEGESSSSTDAEL</sequence>
<dbReference type="EMBL" id="MU275999">
    <property type="protein sequence ID" value="KAI0043947.1"/>
    <property type="molecule type" value="Genomic_DNA"/>
</dbReference>
<organism evidence="1 2">
    <name type="scientific">Auriscalpium vulgare</name>
    <dbReference type="NCBI Taxonomy" id="40419"/>
    <lineage>
        <taxon>Eukaryota</taxon>
        <taxon>Fungi</taxon>
        <taxon>Dikarya</taxon>
        <taxon>Basidiomycota</taxon>
        <taxon>Agaricomycotina</taxon>
        <taxon>Agaricomycetes</taxon>
        <taxon>Russulales</taxon>
        <taxon>Auriscalpiaceae</taxon>
        <taxon>Auriscalpium</taxon>
    </lineage>
</organism>
<gene>
    <name evidence="1" type="ORF">FA95DRAFT_1681564</name>
</gene>
<reference evidence="1" key="2">
    <citation type="journal article" date="2022" name="New Phytol.">
        <title>Evolutionary transition to the ectomycorrhizal habit in the genomes of a hyperdiverse lineage of mushroom-forming fungi.</title>
        <authorList>
            <person name="Looney B."/>
            <person name="Miyauchi S."/>
            <person name="Morin E."/>
            <person name="Drula E."/>
            <person name="Courty P.E."/>
            <person name="Kohler A."/>
            <person name="Kuo A."/>
            <person name="LaButti K."/>
            <person name="Pangilinan J."/>
            <person name="Lipzen A."/>
            <person name="Riley R."/>
            <person name="Andreopoulos W."/>
            <person name="He G."/>
            <person name="Johnson J."/>
            <person name="Nolan M."/>
            <person name="Tritt A."/>
            <person name="Barry K.W."/>
            <person name="Grigoriev I.V."/>
            <person name="Nagy L.G."/>
            <person name="Hibbett D."/>
            <person name="Henrissat B."/>
            <person name="Matheny P.B."/>
            <person name="Labbe J."/>
            <person name="Martin F.M."/>
        </authorList>
    </citation>
    <scope>NUCLEOTIDE SEQUENCE</scope>
    <source>
        <strain evidence="1">FP105234-sp</strain>
    </source>
</reference>
<evidence type="ECO:0000313" key="1">
    <source>
        <dbReference type="EMBL" id="KAI0043947.1"/>
    </source>
</evidence>
<evidence type="ECO:0000313" key="2">
    <source>
        <dbReference type="Proteomes" id="UP000814033"/>
    </source>
</evidence>
<comment type="caution">
    <text evidence="1">The sequence shown here is derived from an EMBL/GenBank/DDBJ whole genome shotgun (WGS) entry which is preliminary data.</text>
</comment>
<dbReference type="Proteomes" id="UP000814033">
    <property type="component" value="Unassembled WGS sequence"/>
</dbReference>
<reference evidence="1" key="1">
    <citation type="submission" date="2021-02" db="EMBL/GenBank/DDBJ databases">
        <authorList>
            <consortium name="DOE Joint Genome Institute"/>
            <person name="Ahrendt S."/>
            <person name="Looney B.P."/>
            <person name="Miyauchi S."/>
            <person name="Morin E."/>
            <person name="Drula E."/>
            <person name="Courty P.E."/>
            <person name="Chicoki N."/>
            <person name="Fauchery L."/>
            <person name="Kohler A."/>
            <person name="Kuo A."/>
            <person name="Labutti K."/>
            <person name="Pangilinan J."/>
            <person name="Lipzen A."/>
            <person name="Riley R."/>
            <person name="Andreopoulos W."/>
            <person name="He G."/>
            <person name="Johnson J."/>
            <person name="Barry K.W."/>
            <person name="Grigoriev I.V."/>
            <person name="Nagy L."/>
            <person name="Hibbett D."/>
            <person name="Henrissat B."/>
            <person name="Matheny P.B."/>
            <person name="Labbe J."/>
            <person name="Martin F."/>
        </authorList>
    </citation>
    <scope>NUCLEOTIDE SEQUENCE</scope>
    <source>
        <strain evidence="1">FP105234-sp</strain>
    </source>
</reference>